<keyword evidence="1" id="KW-0614">Plasmid</keyword>
<proteinExistence type="predicted"/>
<dbReference type="AlphaFoldDB" id="A4JW88"/>
<name>A4JW88_BURVG</name>
<sequence>MNTNLDARRAALRDAEGVMIDGPRIAAPGARIDASDLAQMLTDAMRASRIPRLTLLANAVREAPVVDLLIALAPMADAIARHYARSIPETAAESPTTSRD</sequence>
<accession>A4JW88</accession>
<dbReference type="HOGENOM" id="CLU_2300565_0_0_4"/>
<organism evidence="1 2">
    <name type="scientific">Burkholderia vietnamiensis (strain G4 / LMG 22486)</name>
    <name type="common">Burkholderia cepacia (strain R1808)</name>
    <dbReference type="NCBI Taxonomy" id="269482"/>
    <lineage>
        <taxon>Bacteria</taxon>
        <taxon>Pseudomonadati</taxon>
        <taxon>Pseudomonadota</taxon>
        <taxon>Betaproteobacteria</taxon>
        <taxon>Burkholderiales</taxon>
        <taxon>Burkholderiaceae</taxon>
        <taxon>Burkholderia</taxon>
        <taxon>Burkholderia cepacia complex</taxon>
    </lineage>
</organism>
<dbReference type="EMBL" id="CP000621">
    <property type="protein sequence ID" value="ABO60541.1"/>
    <property type="molecule type" value="Genomic_DNA"/>
</dbReference>
<geneLocation type="plasmid" evidence="1 2">
    <name>pBVIE05</name>
</geneLocation>
<protein>
    <submittedName>
        <fullName evidence="1">Uncharacterized protein</fullName>
    </submittedName>
</protein>
<evidence type="ECO:0000313" key="1">
    <source>
        <dbReference type="EMBL" id="ABO60541.1"/>
    </source>
</evidence>
<gene>
    <name evidence="1" type="ordered locus">Bcep1808_7671</name>
</gene>
<evidence type="ECO:0000313" key="2">
    <source>
        <dbReference type="Proteomes" id="UP000002287"/>
    </source>
</evidence>
<dbReference type="Proteomes" id="UP000002287">
    <property type="component" value="Plasmid pBVIE05"/>
</dbReference>
<reference evidence="1 2" key="1">
    <citation type="submission" date="2007-03" db="EMBL/GenBank/DDBJ databases">
        <title>Complete sequence of plasmid pBVIE05 of Burkholderia vietnamiensis G4.</title>
        <authorList>
            <consortium name="US DOE Joint Genome Institute"/>
            <person name="Copeland A."/>
            <person name="Lucas S."/>
            <person name="Lapidus A."/>
            <person name="Barry K."/>
            <person name="Detter J.C."/>
            <person name="Glavina del Rio T."/>
            <person name="Hammon N."/>
            <person name="Israni S."/>
            <person name="Dalin E."/>
            <person name="Tice H."/>
            <person name="Pitluck S."/>
            <person name="Chain P."/>
            <person name="Malfatti S."/>
            <person name="Shin M."/>
            <person name="Vergez L."/>
            <person name="Schmutz J."/>
            <person name="Larimer F."/>
            <person name="Land M."/>
            <person name="Hauser L."/>
            <person name="Kyrpides N."/>
            <person name="Tiedje J."/>
            <person name="Richardson P."/>
        </authorList>
    </citation>
    <scope>NUCLEOTIDE SEQUENCE [LARGE SCALE GENOMIC DNA]</scope>
    <source>
        <strain evidence="2">G4 / LMG 22486</strain>
        <plasmid evidence="1 2">pBVIE05</plasmid>
    </source>
</reference>
<dbReference type="KEGG" id="bvi:Bcep1808_7671"/>